<accession>A0A2J6NNH7</accession>
<dbReference type="RefSeq" id="WP_104688386.1">
    <property type="nucleotide sequence ID" value="NZ_JBKTHY010000001.1"/>
</dbReference>
<dbReference type="InterPro" id="IPR016181">
    <property type="entry name" value="Acyl_CoA_acyltransferase"/>
</dbReference>
<feature type="domain" description="N-acetyltransferase" evidence="3">
    <location>
        <begin position="5"/>
        <end position="161"/>
    </location>
</feature>
<keyword evidence="1 4" id="KW-0808">Transferase</keyword>
<evidence type="ECO:0000313" key="4">
    <source>
        <dbReference type="EMBL" id="PMB82869.1"/>
    </source>
</evidence>
<dbReference type="InterPro" id="IPR000182">
    <property type="entry name" value="GNAT_dom"/>
</dbReference>
<proteinExistence type="predicted"/>
<dbReference type="InterPro" id="IPR050832">
    <property type="entry name" value="Bact_Acetyltransf"/>
</dbReference>
<evidence type="ECO:0000313" key="5">
    <source>
        <dbReference type="Proteomes" id="UP000239920"/>
    </source>
</evidence>
<evidence type="ECO:0000259" key="3">
    <source>
        <dbReference type="PROSITE" id="PS51186"/>
    </source>
</evidence>
<dbReference type="PANTHER" id="PTHR43877">
    <property type="entry name" value="AMINOALKYLPHOSPHONATE N-ACETYLTRANSFERASE-RELATED-RELATED"/>
    <property type="match status" value="1"/>
</dbReference>
<evidence type="ECO:0000256" key="2">
    <source>
        <dbReference type="ARBA" id="ARBA00023315"/>
    </source>
</evidence>
<dbReference type="CDD" id="cd04301">
    <property type="entry name" value="NAT_SF"/>
    <property type="match status" value="1"/>
</dbReference>
<dbReference type="Pfam" id="PF00583">
    <property type="entry name" value="Acetyltransf_1"/>
    <property type="match status" value="1"/>
</dbReference>
<dbReference type="EMBL" id="PNFV01000003">
    <property type="protein sequence ID" value="PMB82869.1"/>
    <property type="molecule type" value="Genomic_DNA"/>
</dbReference>
<dbReference type="Gene3D" id="3.40.630.30">
    <property type="match status" value="1"/>
</dbReference>
<dbReference type="OrthoDB" id="948250at2"/>
<name>A0A2J6NNH7_9LACO</name>
<dbReference type="Proteomes" id="UP000239920">
    <property type="component" value="Unassembled WGS sequence"/>
</dbReference>
<dbReference type="SUPFAM" id="SSF55729">
    <property type="entry name" value="Acyl-CoA N-acyltransferases (Nat)"/>
    <property type="match status" value="1"/>
</dbReference>
<dbReference type="AlphaFoldDB" id="A0A2J6NNH7"/>
<dbReference type="PROSITE" id="PS51186">
    <property type="entry name" value="GNAT"/>
    <property type="match status" value="1"/>
</dbReference>
<gene>
    <name evidence="4" type="ORF">CK797_03300</name>
</gene>
<sequence>MADQVAIKLATADDAPAILDFLRQAATESDAVLIPHLDQVTDAQERRNIDLINRFDDCVIMLAMLGDQPIGIVTVMVLGDRPSAGELGVVVARNYWRNGIGRLLVEEAQYWFTNYSSLDSLVLTVFTTNTPAIGLYKSCHFVQIGTTLEGGKPALKMEYHK</sequence>
<organism evidence="4 5">
    <name type="scientific">Limosilactobacillus pontis</name>
    <dbReference type="NCBI Taxonomy" id="35787"/>
    <lineage>
        <taxon>Bacteria</taxon>
        <taxon>Bacillati</taxon>
        <taxon>Bacillota</taxon>
        <taxon>Bacilli</taxon>
        <taxon>Lactobacillales</taxon>
        <taxon>Lactobacillaceae</taxon>
        <taxon>Limosilactobacillus</taxon>
    </lineage>
</organism>
<evidence type="ECO:0000256" key="1">
    <source>
        <dbReference type="ARBA" id="ARBA00022679"/>
    </source>
</evidence>
<keyword evidence="2" id="KW-0012">Acyltransferase</keyword>
<dbReference type="GO" id="GO:0016747">
    <property type="term" value="F:acyltransferase activity, transferring groups other than amino-acyl groups"/>
    <property type="evidence" value="ECO:0007669"/>
    <property type="project" value="InterPro"/>
</dbReference>
<reference evidence="4 5" key="1">
    <citation type="submission" date="2017-09" db="EMBL/GenBank/DDBJ databases">
        <title>Bacterial strain isolated from the female urinary microbiota.</title>
        <authorList>
            <person name="Thomas-White K."/>
            <person name="Kumar N."/>
            <person name="Forster S."/>
            <person name="Putonti C."/>
            <person name="Lawley T."/>
            <person name="Wolfe A.J."/>
        </authorList>
    </citation>
    <scope>NUCLEOTIDE SEQUENCE [LARGE SCALE GENOMIC DNA]</scope>
    <source>
        <strain evidence="4 5">UMB0683</strain>
    </source>
</reference>
<protein>
    <submittedName>
        <fullName evidence="4">GNAT family N-acetyltransferase</fullName>
    </submittedName>
</protein>
<comment type="caution">
    <text evidence="4">The sequence shown here is derived from an EMBL/GenBank/DDBJ whole genome shotgun (WGS) entry which is preliminary data.</text>
</comment>